<evidence type="ECO:0000256" key="1">
    <source>
        <dbReference type="ARBA" id="ARBA00003416"/>
    </source>
</evidence>
<evidence type="ECO:0000256" key="2">
    <source>
        <dbReference type="ARBA" id="ARBA00009840"/>
    </source>
</evidence>
<feature type="coiled-coil region" evidence="5">
    <location>
        <begin position="76"/>
        <end position="166"/>
    </location>
</feature>
<feature type="transmembrane region" description="Helical" evidence="7">
    <location>
        <begin position="39"/>
        <end position="61"/>
    </location>
</feature>
<sequence>MPYLYACLKIILAGGRMEAKSANMRLCFRFSRINMTDQLIYLLIAAAAACLFVFLLTWAVLRHRYQTERQALHTQLAERSEQYRFAAQEKEEAEAELAGLRQAHQSVQSNLAAANQHIEDLQARQSDYACLKKDYEDLRVSNERLNAQIEQERRTHEEKITLLQDARANLSHQFQTLANDILEEKTKRFTEQNRENLNQLLNPLNERISGFSQLVQNTYEKETKERLTLENELKRLQTLNNQLHIDAKALTQALVGTQNKAQGNWGEMILESVLENSGLVKGREYIVQASSTRQEEDGSVRRLQPDVLVNLPDGKQMIIDAKVSLTAYVRYTQAQTKEDAERELAAHAASVRSHIKGLSIKQYSEIEGVNTLDFVFMFIPVEPAYLLALQHDNNLFQECFDKRIMLTGPSTLLATLRTVAHLWRNEQQNQNALTIAEEGGKLYDKFVGFVQTLESVGKNIEQAQNQYQAAYKQLYEGRGNLVNRAEKLRKLGIKAGKQLEKSLTEQAAAEQEAPRIGAVGSGGEAQD</sequence>
<keyword evidence="7" id="KW-0812">Transmembrane</keyword>
<dbReference type="PANTHER" id="PTHR30563">
    <property type="entry name" value="DNA RECOMBINATION PROTEIN RMUC"/>
    <property type="match status" value="1"/>
</dbReference>
<feature type="region of interest" description="Disordered" evidence="6">
    <location>
        <begin position="504"/>
        <end position="527"/>
    </location>
</feature>
<evidence type="ECO:0000256" key="4">
    <source>
        <dbReference type="ARBA" id="ARBA00023172"/>
    </source>
</evidence>
<evidence type="ECO:0000313" key="8">
    <source>
        <dbReference type="EMBL" id="EGZ48899.1"/>
    </source>
</evidence>
<comment type="function">
    <text evidence="1">Involved in DNA recombination.</text>
</comment>
<dbReference type="Proteomes" id="UP000005336">
    <property type="component" value="Unassembled WGS sequence"/>
</dbReference>
<evidence type="ECO:0000256" key="6">
    <source>
        <dbReference type="SAM" id="MobiDB-lite"/>
    </source>
</evidence>
<evidence type="ECO:0000256" key="7">
    <source>
        <dbReference type="SAM" id="Phobius"/>
    </source>
</evidence>
<evidence type="ECO:0000256" key="5">
    <source>
        <dbReference type="SAM" id="Coils"/>
    </source>
</evidence>
<keyword evidence="7" id="KW-0472">Membrane</keyword>
<dbReference type="PATRIC" id="fig|1030841.3.peg.746"/>
<name>G4CNU9_9NEIS</name>
<dbReference type="STRING" id="1030841.HMPREF9370_0758"/>
<organism evidence="8 9">
    <name type="scientific">Neisseria wadsworthii 9715</name>
    <dbReference type="NCBI Taxonomy" id="1030841"/>
    <lineage>
        <taxon>Bacteria</taxon>
        <taxon>Pseudomonadati</taxon>
        <taxon>Pseudomonadota</taxon>
        <taxon>Betaproteobacteria</taxon>
        <taxon>Neisseriales</taxon>
        <taxon>Neisseriaceae</taxon>
        <taxon>Neisseria</taxon>
    </lineage>
</organism>
<keyword evidence="3 5" id="KW-0175">Coiled coil</keyword>
<protein>
    <submittedName>
        <fullName evidence="8">RmuC domain protein</fullName>
    </submittedName>
</protein>
<dbReference type="GO" id="GO:0006310">
    <property type="term" value="P:DNA recombination"/>
    <property type="evidence" value="ECO:0007669"/>
    <property type="project" value="UniProtKB-KW"/>
</dbReference>
<keyword evidence="7" id="KW-1133">Transmembrane helix</keyword>
<dbReference type="AlphaFoldDB" id="G4CNU9"/>
<gene>
    <name evidence="8" type="ORF">HMPREF9370_0758</name>
</gene>
<feature type="coiled-coil region" evidence="5">
    <location>
        <begin position="219"/>
        <end position="253"/>
    </location>
</feature>
<evidence type="ECO:0000256" key="3">
    <source>
        <dbReference type="ARBA" id="ARBA00023054"/>
    </source>
</evidence>
<dbReference type="InterPro" id="IPR003798">
    <property type="entry name" value="DNA_recombination_RmuC"/>
</dbReference>
<keyword evidence="9" id="KW-1185">Reference proteome</keyword>
<accession>G4CNU9</accession>
<comment type="caution">
    <text evidence="8">The sequence shown here is derived from an EMBL/GenBank/DDBJ whole genome shotgun (WGS) entry which is preliminary data.</text>
</comment>
<dbReference type="Pfam" id="PF02646">
    <property type="entry name" value="RmuC"/>
    <property type="match status" value="1"/>
</dbReference>
<dbReference type="EMBL" id="AGAZ01000032">
    <property type="protein sequence ID" value="EGZ48899.1"/>
    <property type="molecule type" value="Genomic_DNA"/>
</dbReference>
<evidence type="ECO:0000313" key="9">
    <source>
        <dbReference type="Proteomes" id="UP000005336"/>
    </source>
</evidence>
<dbReference type="PANTHER" id="PTHR30563:SF0">
    <property type="entry name" value="DNA RECOMBINATION PROTEIN RMUC"/>
    <property type="match status" value="1"/>
</dbReference>
<proteinExistence type="inferred from homology"/>
<dbReference type="HOGENOM" id="CLU_024057_0_0_4"/>
<comment type="similarity">
    <text evidence="2">Belongs to the RmuC family.</text>
</comment>
<reference evidence="8 9" key="1">
    <citation type="submission" date="2011-06" db="EMBL/GenBank/DDBJ databases">
        <authorList>
            <person name="Muzny D."/>
            <person name="Qin X."/>
            <person name="Deng J."/>
            <person name="Jiang H."/>
            <person name="Liu Y."/>
            <person name="Qu J."/>
            <person name="Song X.-Z."/>
            <person name="Zhang L."/>
            <person name="Thornton R."/>
            <person name="Coyle M."/>
            <person name="Francisco L."/>
            <person name="Jackson L."/>
            <person name="Javaid M."/>
            <person name="Korchina V."/>
            <person name="Kovar C."/>
            <person name="Mata R."/>
            <person name="Mathew T."/>
            <person name="Ngo R."/>
            <person name="Nguyen L."/>
            <person name="Nguyen N."/>
            <person name="Okwuonu G."/>
            <person name="Ongeri F."/>
            <person name="Pham C."/>
            <person name="Simmons D."/>
            <person name="Wilczek-Boney K."/>
            <person name="Hale W."/>
            <person name="Jakkamsetti A."/>
            <person name="Pham P."/>
            <person name="Ruth R."/>
            <person name="San Lucas F."/>
            <person name="Warren J."/>
            <person name="Zhang J."/>
            <person name="Zhao Z."/>
            <person name="Zhou C."/>
            <person name="Zhu D."/>
            <person name="Lee S."/>
            <person name="Bess C."/>
            <person name="Blankenburg K."/>
            <person name="Forbes L."/>
            <person name="Fu Q."/>
            <person name="Gubbala S."/>
            <person name="Hirani K."/>
            <person name="Jayaseelan J.C."/>
            <person name="Lara F."/>
            <person name="Munidasa M."/>
            <person name="Palculict T."/>
            <person name="Patil S."/>
            <person name="Pu L.-L."/>
            <person name="Saada N."/>
            <person name="Tang L."/>
            <person name="Weissenberger G."/>
            <person name="Zhu Y."/>
            <person name="Hemphill L."/>
            <person name="Shang Y."/>
            <person name="Youmans B."/>
            <person name="Ayvaz T."/>
            <person name="Ross M."/>
            <person name="Santibanez J."/>
            <person name="Aqrawi P."/>
            <person name="Gross S."/>
            <person name="Joshi V."/>
            <person name="Fowler G."/>
            <person name="Nazareth L."/>
            <person name="Reid J."/>
            <person name="Worley K."/>
            <person name="Petrosino J."/>
            <person name="Highlander S."/>
            <person name="Gibbs R."/>
        </authorList>
    </citation>
    <scope>NUCLEOTIDE SEQUENCE [LARGE SCALE GENOMIC DNA]</scope>
    <source>
        <strain evidence="8 9">9715</strain>
    </source>
</reference>
<keyword evidence="4" id="KW-0233">DNA recombination</keyword>